<gene>
    <name evidence="1" type="ORF">JAAARDRAFT_564886</name>
</gene>
<dbReference type="InParanoid" id="A0A067Q1J7"/>
<protein>
    <submittedName>
        <fullName evidence="1">Uncharacterized protein</fullName>
    </submittedName>
</protein>
<evidence type="ECO:0000313" key="1">
    <source>
        <dbReference type="EMBL" id="KDQ60864.1"/>
    </source>
</evidence>
<dbReference type="Proteomes" id="UP000027265">
    <property type="component" value="Unassembled WGS sequence"/>
</dbReference>
<organism evidence="1 2">
    <name type="scientific">Jaapia argillacea MUCL 33604</name>
    <dbReference type="NCBI Taxonomy" id="933084"/>
    <lineage>
        <taxon>Eukaryota</taxon>
        <taxon>Fungi</taxon>
        <taxon>Dikarya</taxon>
        <taxon>Basidiomycota</taxon>
        <taxon>Agaricomycotina</taxon>
        <taxon>Agaricomycetes</taxon>
        <taxon>Agaricomycetidae</taxon>
        <taxon>Jaapiales</taxon>
        <taxon>Jaapiaceae</taxon>
        <taxon>Jaapia</taxon>
    </lineage>
</organism>
<keyword evidence="2" id="KW-1185">Reference proteome</keyword>
<sequence>MKRRNTREDCWVVVLDADYISQRYSECPSLRKALALGYPKTLTRARHFRIKSHISLVLVSQFGRGNPVSQLFKSSEPEEKCLVVAIFTISGLVTTTHPTEVVSIHSGSE</sequence>
<name>A0A067Q1J7_9AGAM</name>
<dbReference type="HOGENOM" id="CLU_2184359_0_0_1"/>
<dbReference type="EMBL" id="KL197713">
    <property type="protein sequence ID" value="KDQ60864.1"/>
    <property type="molecule type" value="Genomic_DNA"/>
</dbReference>
<accession>A0A067Q1J7</accession>
<proteinExistence type="predicted"/>
<reference evidence="2" key="1">
    <citation type="journal article" date="2014" name="Proc. Natl. Acad. Sci. U.S.A.">
        <title>Extensive sampling of basidiomycete genomes demonstrates inadequacy of the white-rot/brown-rot paradigm for wood decay fungi.</title>
        <authorList>
            <person name="Riley R."/>
            <person name="Salamov A.A."/>
            <person name="Brown D.W."/>
            <person name="Nagy L.G."/>
            <person name="Floudas D."/>
            <person name="Held B.W."/>
            <person name="Levasseur A."/>
            <person name="Lombard V."/>
            <person name="Morin E."/>
            <person name="Otillar R."/>
            <person name="Lindquist E.A."/>
            <person name="Sun H."/>
            <person name="LaButti K.M."/>
            <person name="Schmutz J."/>
            <person name="Jabbour D."/>
            <person name="Luo H."/>
            <person name="Baker S.E."/>
            <person name="Pisabarro A.G."/>
            <person name="Walton J.D."/>
            <person name="Blanchette R.A."/>
            <person name="Henrissat B."/>
            <person name="Martin F."/>
            <person name="Cullen D."/>
            <person name="Hibbett D.S."/>
            <person name="Grigoriev I.V."/>
        </authorList>
    </citation>
    <scope>NUCLEOTIDE SEQUENCE [LARGE SCALE GENOMIC DNA]</scope>
    <source>
        <strain evidence="2">MUCL 33604</strain>
    </source>
</reference>
<dbReference type="AlphaFoldDB" id="A0A067Q1J7"/>
<evidence type="ECO:0000313" key="2">
    <source>
        <dbReference type="Proteomes" id="UP000027265"/>
    </source>
</evidence>